<dbReference type="RefSeq" id="WP_046519916.1">
    <property type="nucleotide sequence ID" value="NZ_LAVS01000020.1"/>
</dbReference>
<protein>
    <submittedName>
        <fullName evidence="1">Uncharacterized protein</fullName>
    </submittedName>
</protein>
<organism evidence="1 2">
    <name type="scientific">Rheinheimera mesophila</name>
    <dbReference type="NCBI Taxonomy" id="1547515"/>
    <lineage>
        <taxon>Bacteria</taxon>
        <taxon>Pseudomonadati</taxon>
        <taxon>Pseudomonadota</taxon>
        <taxon>Gammaproteobacteria</taxon>
        <taxon>Chromatiales</taxon>
        <taxon>Chromatiaceae</taxon>
        <taxon>Rheinheimera</taxon>
    </lineage>
</organism>
<proteinExistence type="predicted"/>
<dbReference type="AlphaFoldDB" id="A0A3P3QJC8"/>
<comment type="caution">
    <text evidence="1">The sequence shown here is derived from an EMBL/GenBank/DDBJ whole genome shotgun (WGS) entry which is preliminary data.</text>
</comment>
<dbReference type="OrthoDB" id="5522314at2"/>
<evidence type="ECO:0000313" key="2">
    <source>
        <dbReference type="Proteomes" id="UP000276260"/>
    </source>
</evidence>
<sequence length="313" mass="34491">MLDTTGTDSIDVLQQQGTDLIFAGSTSGAVNGAVNAGKADVILGRLASDGQLKSLGQFGSERPDRITAVLPLANQQWMLFGYTDVYVPTNYVAEWEDGLQILVTEQQHQFSLSELRLNRSAEPDRYLHAVQDPKNPDIFWLSRHQYSGTQQGILIEQINSTGQLLWRSHLSSNGLDQVAALYLDNQQLVVAGSTYMKLGNQQFGSADIFIAHLSAQSGDVMNLEQYGTAGLDWVTNGTRYGNDLLLSGEWQQGDNTTQLTSLPFVFKLADQQLDLLQNSGEHYSLAIHSLGNRTVVAGYNLHLSQARASLYFY</sequence>
<accession>A0A3P3QJC8</accession>
<reference evidence="1 2" key="1">
    <citation type="submission" date="2018-11" db="EMBL/GenBank/DDBJ databases">
        <title>Draft genome analysis of Rheinheimera mesophila isolated from an industrial waste site.</title>
        <authorList>
            <person name="Yu Q."/>
            <person name="Qi Y."/>
            <person name="Zhang H."/>
            <person name="Lu Y."/>
            <person name="Pu J."/>
        </authorList>
    </citation>
    <scope>NUCLEOTIDE SEQUENCE [LARGE SCALE GENOMIC DNA]</scope>
    <source>
        <strain evidence="1 2">IITR13</strain>
    </source>
</reference>
<dbReference type="EMBL" id="RRCF01000002">
    <property type="protein sequence ID" value="RRJ21145.1"/>
    <property type="molecule type" value="Genomic_DNA"/>
</dbReference>
<evidence type="ECO:0000313" key="1">
    <source>
        <dbReference type="EMBL" id="RRJ21145.1"/>
    </source>
</evidence>
<dbReference type="Proteomes" id="UP000276260">
    <property type="component" value="Unassembled WGS sequence"/>
</dbReference>
<name>A0A3P3QJC8_9GAMM</name>
<gene>
    <name evidence="1" type="ORF">EIK76_09680</name>
</gene>
<keyword evidence="2" id="KW-1185">Reference proteome</keyword>